<sequence length="195" mass="21781">MASLLPIKGGSGMKPSGSLSELPLDEKKAEKHLKKARPFFDDKLKAKQRLSSLWTYIEATGDTEQQRFFAENQTAIATTVCDAFYYQIDKIRAKEKDRGLLATGKEAAELLRILGVVQYIFRHLGPALPQASYADGLVGLLEVLLADTNHPRLRLEGFRLLLLLYARIGTAWTPIDARGVTQSTVELYSARREQC</sequence>
<organism evidence="2 3">
    <name type="scientific">Caulochytrium protostelioides</name>
    <dbReference type="NCBI Taxonomy" id="1555241"/>
    <lineage>
        <taxon>Eukaryota</taxon>
        <taxon>Fungi</taxon>
        <taxon>Fungi incertae sedis</taxon>
        <taxon>Chytridiomycota</taxon>
        <taxon>Chytridiomycota incertae sedis</taxon>
        <taxon>Chytridiomycetes</taxon>
        <taxon>Caulochytriales</taxon>
        <taxon>Caulochytriaceae</taxon>
        <taxon>Caulochytrium</taxon>
    </lineage>
</organism>
<feature type="region of interest" description="Disordered" evidence="1">
    <location>
        <begin position="1"/>
        <end position="21"/>
    </location>
</feature>
<dbReference type="AlphaFoldDB" id="A0A4P9WTM3"/>
<dbReference type="EMBL" id="ML009778">
    <property type="protein sequence ID" value="RKO96609.1"/>
    <property type="molecule type" value="Genomic_DNA"/>
</dbReference>
<protein>
    <submittedName>
        <fullName evidence="2">Uncharacterized protein</fullName>
    </submittedName>
</protein>
<gene>
    <name evidence="2" type="ORF">CAUPRSCDRAFT_11702</name>
</gene>
<name>A0A4P9WTM3_9FUNG</name>
<reference evidence="3" key="1">
    <citation type="journal article" date="2018" name="Nat. Microbiol.">
        <title>Leveraging single-cell genomics to expand the fungal tree of life.</title>
        <authorList>
            <person name="Ahrendt S.R."/>
            <person name="Quandt C.A."/>
            <person name="Ciobanu D."/>
            <person name="Clum A."/>
            <person name="Salamov A."/>
            <person name="Andreopoulos B."/>
            <person name="Cheng J.F."/>
            <person name="Woyke T."/>
            <person name="Pelin A."/>
            <person name="Henrissat B."/>
            <person name="Reynolds N.K."/>
            <person name="Benny G.L."/>
            <person name="Smith M.E."/>
            <person name="James T.Y."/>
            <person name="Grigoriev I.V."/>
        </authorList>
    </citation>
    <scope>NUCLEOTIDE SEQUENCE [LARGE SCALE GENOMIC DNA]</scope>
    <source>
        <strain evidence="3">ATCC 52028</strain>
    </source>
</reference>
<dbReference type="Proteomes" id="UP000268535">
    <property type="component" value="Unassembled WGS sequence"/>
</dbReference>
<evidence type="ECO:0000313" key="2">
    <source>
        <dbReference type="EMBL" id="RKO96609.1"/>
    </source>
</evidence>
<accession>A0A4P9WTM3</accession>
<evidence type="ECO:0000313" key="3">
    <source>
        <dbReference type="Proteomes" id="UP000268535"/>
    </source>
</evidence>
<evidence type="ECO:0000256" key="1">
    <source>
        <dbReference type="SAM" id="MobiDB-lite"/>
    </source>
</evidence>
<proteinExistence type="predicted"/>